<protein>
    <submittedName>
        <fullName evidence="3">DUF6528 family protein</fullName>
    </submittedName>
</protein>
<dbReference type="Proteomes" id="UP001305702">
    <property type="component" value="Chromosome"/>
</dbReference>
<organism evidence="3 4">
    <name type="scientific">Paenibacillus aurantius</name>
    <dbReference type="NCBI Taxonomy" id="2918900"/>
    <lineage>
        <taxon>Bacteria</taxon>
        <taxon>Bacillati</taxon>
        <taxon>Bacillota</taxon>
        <taxon>Bacilli</taxon>
        <taxon>Bacillales</taxon>
        <taxon>Paenibacillaceae</taxon>
        <taxon>Paenibacillus</taxon>
    </lineage>
</organism>
<sequence length="483" mass="51509">MKAALLTAAMVSVLSSSLFATQPAKADANTWVAVTEGSSKKIKVYDPVVYNWDTRAAQKWEWTPNSNAGYSSAEIAAWGGGSDAKLRESSFWGGQIMATVSGSGLATIVSYPSGKELWSVVQGGSGTVNLHSIEVLPNGNCVTVGSVEGKVRLYTSSQGNTNSIVLADLPGAHGVHWDNTRGVLWAIGDTTLVGIKIEGTAAAPTYSVYRTVTIPLSDGQIPYGHDLWPVYGDTNRLWVAVNWRVWQYNIGADSWESSYAGSDVLHNSGKMIKSVGNVPSGQVVYTFPETSWVTHTVSFTNPTATRPITGAAIYKARPWIPGYDGTTGMAQDNLALNSSPSTSSSYETAVWGKAKAVDGQTGSVAGSYGYSSGIGKTTNHTEWYATGFPNPQNFNTVVIHPRSDSGNAGAGFPIDFKIQVWNGSAWLDRVTVTGYPNPGSAPQTFSLGTTDWATAIRIYATNLPKVGPTDYLMQFAEVEVLNQ</sequence>
<dbReference type="SUPFAM" id="SSF50978">
    <property type="entry name" value="WD40 repeat-like"/>
    <property type="match status" value="1"/>
</dbReference>
<dbReference type="AlphaFoldDB" id="A0AA96LC75"/>
<dbReference type="KEGG" id="paun:MJA45_27440"/>
<name>A0AA96LC75_9BACL</name>
<proteinExistence type="predicted"/>
<gene>
    <name evidence="3" type="ORF">MJA45_27440</name>
</gene>
<keyword evidence="1" id="KW-0732">Signal</keyword>
<evidence type="ECO:0000256" key="1">
    <source>
        <dbReference type="SAM" id="SignalP"/>
    </source>
</evidence>
<evidence type="ECO:0000313" key="4">
    <source>
        <dbReference type="Proteomes" id="UP001305702"/>
    </source>
</evidence>
<dbReference type="RefSeq" id="WP_315605065.1">
    <property type="nucleotide sequence ID" value="NZ_CP130318.1"/>
</dbReference>
<dbReference type="Gene3D" id="2.60.120.260">
    <property type="entry name" value="Galactose-binding domain-like"/>
    <property type="match status" value="1"/>
</dbReference>
<dbReference type="InterPro" id="IPR000421">
    <property type="entry name" value="FA58C"/>
</dbReference>
<feature type="domain" description="F5/8 type C" evidence="2">
    <location>
        <begin position="342"/>
        <end position="462"/>
    </location>
</feature>
<dbReference type="InterPro" id="IPR045383">
    <property type="entry name" value="DUF6528"/>
</dbReference>
<feature type="signal peptide" evidence="1">
    <location>
        <begin position="1"/>
        <end position="20"/>
    </location>
</feature>
<feature type="chain" id="PRO_5041738498" evidence="1">
    <location>
        <begin position="21"/>
        <end position="483"/>
    </location>
</feature>
<keyword evidence="4" id="KW-1185">Reference proteome</keyword>
<reference evidence="3 4" key="1">
    <citation type="submission" date="2022-02" db="EMBL/GenBank/DDBJ databases">
        <title>Paenibacillus sp. MBLB1776 Whole Genome Shotgun Sequencing.</title>
        <authorList>
            <person name="Hwang C.Y."/>
            <person name="Cho E.-S."/>
            <person name="Seo M.-J."/>
        </authorList>
    </citation>
    <scope>NUCLEOTIDE SEQUENCE [LARGE SCALE GENOMIC DNA]</scope>
    <source>
        <strain evidence="3 4">MBLB1776</strain>
    </source>
</reference>
<evidence type="ECO:0000313" key="3">
    <source>
        <dbReference type="EMBL" id="WNQ11289.1"/>
    </source>
</evidence>
<dbReference type="EMBL" id="CP130318">
    <property type="protein sequence ID" value="WNQ11289.1"/>
    <property type="molecule type" value="Genomic_DNA"/>
</dbReference>
<dbReference type="Pfam" id="PF00754">
    <property type="entry name" value="F5_F8_type_C"/>
    <property type="match status" value="1"/>
</dbReference>
<evidence type="ECO:0000259" key="2">
    <source>
        <dbReference type="Pfam" id="PF00754"/>
    </source>
</evidence>
<dbReference type="InterPro" id="IPR008979">
    <property type="entry name" value="Galactose-bd-like_sf"/>
</dbReference>
<accession>A0AA96LC75</accession>
<dbReference type="SUPFAM" id="SSF49785">
    <property type="entry name" value="Galactose-binding domain-like"/>
    <property type="match status" value="1"/>
</dbReference>
<dbReference type="InterPro" id="IPR036322">
    <property type="entry name" value="WD40_repeat_dom_sf"/>
</dbReference>
<dbReference type="Pfam" id="PF20138">
    <property type="entry name" value="DUF6528"/>
    <property type="match status" value="1"/>
</dbReference>